<feature type="region of interest" description="Disordered" evidence="1">
    <location>
        <begin position="174"/>
        <end position="211"/>
    </location>
</feature>
<feature type="compositionally biased region" description="Polar residues" evidence="1">
    <location>
        <begin position="99"/>
        <end position="112"/>
    </location>
</feature>
<dbReference type="EMBL" id="KV919194">
    <property type="protein sequence ID" value="OSX70885.1"/>
    <property type="molecule type" value="Genomic_DNA"/>
</dbReference>
<keyword evidence="3" id="KW-1185">Reference proteome</keyword>
<gene>
    <name evidence="2" type="ORF">BU14_0643s0003</name>
</gene>
<proteinExistence type="predicted"/>
<dbReference type="AlphaFoldDB" id="A0A1X6NQN5"/>
<feature type="region of interest" description="Disordered" evidence="1">
    <location>
        <begin position="72"/>
        <end position="138"/>
    </location>
</feature>
<feature type="region of interest" description="Disordered" evidence="1">
    <location>
        <begin position="597"/>
        <end position="676"/>
    </location>
</feature>
<accession>A0A1X6NQN5</accession>
<evidence type="ECO:0000256" key="1">
    <source>
        <dbReference type="SAM" id="MobiDB-lite"/>
    </source>
</evidence>
<reference evidence="2 3" key="1">
    <citation type="submission" date="2017-03" db="EMBL/GenBank/DDBJ databases">
        <title>WGS assembly of Porphyra umbilicalis.</title>
        <authorList>
            <person name="Brawley S.H."/>
            <person name="Blouin N.A."/>
            <person name="Ficko-Blean E."/>
            <person name="Wheeler G.L."/>
            <person name="Lohr M."/>
            <person name="Goodson H.V."/>
            <person name="Jenkins J.W."/>
            <person name="Blaby-Haas C.E."/>
            <person name="Helliwell K.E."/>
            <person name="Chan C."/>
            <person name="Marriage T."/>
            <person name="Bhattacharya D."/>
            <person name="Klein A.S."/>
            <person name="Badis Y."/>
            <person name="Brodie J."/>
            <person name="Cao Y."/>
            <person name="Collen J."/>
            <person name="Dittami S.M."/>
            <person name="Gachon C.M."/>
            <person name="Green B.R."/>
            <person name="Karpowicz S."/>
            <person name="Kim J.W."/>
            <person name="Kudahl U."/>
            <person name="Lin S."/>
            <person name="Michel G."/>
            <person name="Mittag M."/>
            <person name="Olson B.J."/>
            <person name="Pangilinan J."/>
            <person name="Peng Y."/>
            <person name="Qiu H."/>
            <person name="Shu S."/>
            <person name="Singer J.T."/>
            <person name="Smith A.G."/>
            <person name="Sprecher B.N."/>
            <person name="Wagner V."/>
            <person name="Wang W."/>
            <person name="Wang Z.-Y."/>
            <person name="Yan J."/>
            <person name="Yarish C."/>
            <person name="Zoeuner-Riek S."/>
            <person name="Zhuang Y."/>
            <person name="Zou Y."/>
            <person name="Lindquist E.A."/>
            <person name="Grimwood J."/>
            <person name="Barry K."/>
            <person name="Rokhsar D.S."/>
            <person name="Schmutz J."/>
            <person name="Stiller J.W."/>
            <person name="Grossman A.R."/>
            <person name="Prochnik S.E."/>
        </authorList>
    </citation>
    <scope>NUCLEOTIDE SEQUENCE [LARGE SCALE GENOMIC DNA]</scope>
    <source>
        <strain evidence="2">4086291</strain>
    </source>
</reference>
<organism evidence="2 3">
    <name type="scientific">Porphyra umbilicalis</name>
    <name type="common">Purple laver</name>
    <name type="synonym">Red alga</name>
    <dbReference type="NCBI Taxonomy" id="2786"/>
    <lineage>
        <taxon>Eukaryota</taxon>
        <taxon>Rhodophyta</taxon>
        <taxon>Bangiophyceae</taxon>
        <taxon>Bangiales</taxon>
        <taxon>Bangiaceae</taxon>
        <taxon>Porphyra</taxon>
    </lineage>
</organism>
<sequence length="701" mass="72325">MSLVASASPYGGAFGGEGAGSRSTVGHMTPSLVSLADNGSSAYAPFGDLLAPAGGMGAPAQDAAHSYARQGLTEVEDEDHQQQRAVDGQSTPSAGPRTTLPTPTVAAQSTLPISKRRRAAAATRCSPPTSSLTRRRGSTGAAGVVASAGSSFGGAGLALADGGALHPGLADVTPGTAAPLRERGAASPCTRGRSAAATGATPPTRAGGASSAAAAAGGASLAGHATAALVSDIMRSTGVGFDGVRREISTQRKELAIMNSQLRSVTKKVDEIAVLADRLTASVVFQRRALVAMSGDITSVLKYVAASGAASSPPTIDGASAVRDAAADGGQMLAATETQNAQWILDLKPKVAEFLLHKLERARGAAVVWVDITDVNVFMQKWTAERFQIVIQDADALLSRCWRLPQRQPRVDAAALAATAYEEESSATMRRNTTMAYRYLHRAVSHFYQRIGNKAVSAFATIVNDKAGLGSLQHVRGTRTKFEVCFEPQEAGALLINDAFITELLYPGGIVRALRVVFSVLCVLHRFSEAAALPARGDVVACLTSHVALVSMKIRAHRKKRAPSELDDGEAVDTTPRLNGGHRAEWVEEMAVVRQRFAPQGARSTNGLRLTDGTEPRRDDPSYREPLASASGAGDRTSAVAAPAVSDGMPSTGADGSPAGDDSGGEELSDADAPGPVDHAAVAAALGAAAHAMAGVYEEVD</sequence>
<evidence type="ECO:0000313" key="3">
    <source>
        <dbReference type="Proteomes" id="UP000218209"/>
    </source>
</evidence>
<feature type="region of interest" description="Disordered" evidence="1">
    <location>
        <begin position="559"/>
        <end position="578"/>
    </location>
</feature>
<protein>
    <submittedName>
        <fullName evidence="2">Uncharacterized protein</fullName>
    </submittedName>
</protein>
<feature type="compositionally biased region" description="Basic and acidic residues" evidence="1">
    <location>
        <begin position="612"/>
        <end position="623"/>
    </location>
</feature>
<feature type="compositionally biased region" description="Low complexity" evidence="1">
    <location>
        <begin position="190"/>
        <end position="211"/>
    </location>
</feature>
<dbReference type="Proteomes" id="UP000218209">
    <property type="component" value="Unassembled WGS sequence"/>
</dbReference>
<name>A0A1X6NQN5_PORUM</name>
<evidence type="ECO:0000313" key="2">
    <source>
        <dbReference type="EMBL" id="OSX70885.1"/>
    </source>
</evidence>